<organism evidence="11 12">
    <name type="scientific">Paucibacter sediminis</name>
    <dbReference type="NCBI Taxonomy" id="3019553"/>
    <lineage>
        <taxon>Bacteria</taxon>
        <taxon>Pseudomonadati</taxon>
        <taxon>Pseudomonadota</taxon>
        <taxon>Betaproteobacteria</taxon>
        <taxon>Burkholderiales</taxon>
        <taxon>Sphaerotilaceae</taxon>
        <taxon>Roseateles</taxon>
    </lineage>
</organism>
<sequence>MWGLLACSGGYWLLKLGPSAMPTPAGALSAGDRGVVQADLSRLFGASASEPAETPAQPAAESRFKLLGVVAPKRAGAWNAGEGVALLTVDGGPPRTVRVGAMLDGEYSLLAVEARSVTLGRAGVPAFSLQLAPPTEAAAGTLPVAAPSPVILGGNAGNGPPIGNGGPPPLAVGNMPLPPMQSVPLPNAPEPNSVPLRQPLQQGLETR</sequence>
<name>A0AA95NFF3_9BURK</name>
<dbReference type="EMBL" id="CP116346">
    <property type="protein sequence ID" value="WIT09811.1"/>
    <property type="molecule type" value="Genomic_DNA"/>
</dbReference>
<keyword evidence="12" id="KW-1185">Reference proteome</keyword>
<dbReference type="Pfam" id="PF11356">
    <property type="entry name" value="T2SSC"/>
    <property type="match status" value="1"/>
</dbReference>
<dbReference type="InterPro" id="IPR024961">
    <property type="entry name" value="T2SS_GspC_N"/>
</dbReference>
<evidence type="ECO:0000256" key="3">
    <source>
        <dbReference type="ARBA" id="ARBA00022475"/>
    </source>
</evidence>
<dbReference type="Proteomes" id="UP001177769">
    <property type="component" value="Chromosome"/>
</dbReference>
<keyword evidence="2" id="KW-0813">Transport</keyword>
<evidence type="ECO:0000256" key="8">
    <source>
        <dbReference type="ARBA" id="ARBA00023136"/>
    </source>
</evidence>
<evidence type="ECO:0000256" key="6">
    <source>
        <dbReference type="ARBA" id="ARBA00022927"/>
    </source>
</evidence>
<feature type="domain" description="Type II secretion system protein GspC N-terminal" evidence="10">
    <location>
        <begin position="41"/>
        <end position="123"/>
    </location>
</feature>
<dbReference type="RefSeq" id="WP_285230881.1">
    <property type="nucleotide sequence ID" value="NZ_CP116346.1"/>
</dbReference>
<keyword evidence="7" id="KW-1133">Transmembrane helix</keyword>
<accession>A0AA95NFF3</accession>
<feature type="region of interest" description="Disordered" evidence="9">
    <location>
        <begin position="157"/>
        <end position="207"/>
    </location>
</feature>
<evidence type="ECO:0000256" key="9">
    <source>
        <dbReference type="SAM" id="MobiDB-lite"/>
    </source>
</evidence>
<evidence type="ECO:0000313" key="11">
    <source>
        <dbReference type="EMBL" id="WIT09811.1"/>
    </source>
</evidence>
<evidence type="ECO:0000256" key="4">
    <source>
        <dbReference type="ARBA" id="ARBA00022519"/>
    </source>
</evidence>
<dbReference type="GO" id="GO:0005886">
    <property type="term" value="C:plasma membrane"/>
    <property type="evidence" value="ECO:0007669"/>
    <property type="project" value="UniProtKB-SubCell"/>
</dbReference>
<proteinExistence type="predicted"/>
<evidence type="ECO:0000259" key="10">
    <source>
        <dbReference type="Pfam" id="PF11356"/>
    </source>
</evidence>
<reference evidence="11" key="1">
    <citation type="submission" date="2023-01" db="EMBL/GenBank/DDBJ databases">
        <title>Whole genome sequence of Paucibacter sp. S2-9 isolated from pond sediment.</title>
        <authorList>
            <person name="Jung J.Y."/>
        </authorList>
    </citation>
    <scope>NUCLEOTIDE SEQUENCE</scope>
    <source>
        <strain evidence="11">S2-9</strain>
    </source>
</reference>
<dbReference type="GO" id="GO:0015031">
    <property type="term" value="P:protein transport"/>
    <property type="evidence" value="ECO:0007669"/>
    <property type="project" value="UniProtKB-KW"/>
</dbReference>
<keyword evidence="3" id="KW-1003">Cell membrane</keyword>
<feature type="compositionally biased region" description="Pro residues" evidence="9">
    <location>
        <begin position="166"/>
        <end position="189"/>
    </location>
</feature>
<protein>
    <submittedName>
        <fullName evidence="11">Type II secretion system protein N</fullName>
    </submittedName>
</protein>
<evidence type="ECO:0000256" key="5">
    <source>
        <dbReference type="ARBA" id="ARBA00022692"/>
    </source>
</evidence>
<evidence type="ECO:0000256" key="1">
    <source>
        <dbReference type="ARBA" id="ARBA00004533"/>
    </source>
</evidence>
<keyword evidence="6" id="KW-0653">Protein transport</keyword>
<evidence type="ECO:0000256" key="7">
    <source>
        <dbReference type="ARBA" id="ARBA00022989"/>
    </source>
</evidence>
<gene>
    <name evidence="11" type="ORF">PFX98_12730</name>
</gene>
<evidence type="ECO:0000313" key="12">
    <source>
        <dbReference type="Proteomes" id="UP001177769"/>
    </source>
</evidence>
<evidence type="ECO:0000256" key="2">
    <source>
        <dbReference type="ARBA" id="ARBA00022448"/>
    </source>
</evidence>
<keyword evidence="5" id="KW-0812">Transmembrane</keyword>
<comment type="subcellular location">
    <subcellularLocation>
        <location evidence="1">Cell inner membrane</location>
    </subcellularLocation>
</comment>
<dbReference type="AlphaFoldDB" id="A0AA95NFF3"/>
<keyword evidence="8" id="KW-0472">Membrane</keyword>
<keyword evidence="4" id="KW-0997">Cell inner membrane</keyword>
<dbReference type="KEGG" id="pais:PFX98_12730"/>